<evidence type="ECO:0000259" key="1">
    <source>
        <dbReference type="Pfam" id="PF10022"/>
    </source>
</evidence>
<dbReference type="InterPro" id="IPR016624">
    <property type="entry name" value="UCP014753"/>
</dbReference>
<organism evidence="2 3">
    <name type="scientific">Aureibaculum marinum</name>
    <dbReference type="NCBI Taxonomy" id="2487930"/>
    <lineage>
        <taxon>Bacteria</taxon>
        <taxon>Pseudomonadati</taxon>
        <taxon>Bacteroidota</taxon>
        <taxon>Flavobacteriia</taxon>
        <taxon>Flavobacteriales</taxon>
        <taxon>Flavobacteriaceae</taxon>
        <taxon>Aureibaculum</taxon>
    </lineage>
</organism>
<dbReference type="AlphaFoldDB" id="A0A3N4NYR8"/>
<dbReference type="PANTHER" id="PTHR35339:SF3">
    <property type="entry name" value="DUF2264 DOMAIN-CONTAINING PROTEIN"/>
    <property type="match status" value="1"/>
</dbReference>
<sequence>MKYFKVIITITILIFNISCGQKQTQENEVIRGASGEEDRAYSIQLMQKIVDPILKPLSEQKLHEKLPLKDWEINNERCDYRTTYIQAAGRTLSGLSPWLSLGADDSEEGKLRGKYIDLALKGLINITNPDSKDYQFSKETDTYERIVHNAYIAYPLLIATDQLWTPLTVKQKEDVITALKTHRKYKPFNNNWLLFASVIEAAIWKLTDSCEIEKIENGVNKHMEWYLGDGMYGDGPQFHWDYYNSFVIQPLLLEVLKVCEEKDHNLKELLPKVIGRAKRYAEIQEHLISPEGTYPVIGRSSVYRIATFQHLGYMAFRNSLPNSIEPGATRAALMAITKRLMEPSGTFDENGYLNPGVVGKQLEARDVYTLTGALYMSTLGLTHLGLPADAPFWTEPAGKWFQQKVWDGDVIGKQHEYYGQ</sequence>
<dbReference type="OrthoDB" id="9813465at2"/>
<proteinExistence type="predicted"/>
<protein>
    <submittedName>
        <fullName evidence="2">DUF2264 domain-containing protein</fullName>
    </submittedName>
</protein>
<accession>A0A3N4NYR8</accession>
<dbReference type="Pfam" id="PF10022">
    <property type="entry name" value="DUF2264"/>
    <property type="match status" value="1"/>
</dbReference>
<evidence type="ECO:0000313" key="2">
    <source>
        <dbReference type="EMBL" id="RPD99967.1"/>
    </source>
</evidence>
<gene>
    <name evidence="2" type="ORF">EGM88_01515</name>
</gene>
<feature type="domain" description="DUF2264" evidence="1">
    <location>
        <begin position="38"/>
        <end position="400"/>
    </location>
</feature>
<dbReference type="RefSeq" id="WP_123896175.1">
    <property type="nucleotide sequence ID" value="NZ_RPFJ01000002.1"/>
</dbReference>
<dbReference type="InterPro" id="IPR008929">
    <property type="entry name" value="Chondroitin_lyas"/>
</dbReference>
<name>A0A3N4NYR8_9FLAO</name>
<dbReference type="EMBL" id="RPFJ01000002">
    <property type="protein sequence ID" value="RPD99967.1"/>
    <property type="molecule type" value="Genomic_DNA"/>
</dbReference>
<keyword evidence="3" id="KW-1185">Reference proteome</keyword>
<comment type="caution">
    <text evidence="2">The sequence shown here is derived from an EMBL/GenBank/DDBJ whole genome shotgun (WGS) entry which is preliminary data.</text>
</comment>
<dbReference type="PANTHER" id="PTHR35339">
    <property type="entry name" value="LINALOOL DEHYDRATASE_ISOMERASE DOMAIN-CONTAINING PROTEIN"/>
    <property type="match status" value="1"/>
</dbReference>
<dbReference type="Gene3D" id="1.50.10.100">
    <property type="entry name" value="Chondroitin AC/alginate lyase"/>
    <property type="match status" value="1"/>
</dbReference>
<dbReference type="PIRSF" id="PIRSF014753">
    <property type="entry name" value="UCP014753"/>
    <property type="match status" value="1"/>
</dbReference>
<reference evidence="2 3" key="1">
    <citation type="submission" date="2018-11" db="EMBL/GenBank/DDBJ databases">
        <title>Aureibaculum marinum gen. nov., sp. nov., a member of the family Flavobacteriaceae isolated from the Bohai Sea.</title>
        <authorList>
            <person name="Ji X."/>
        </authorList>
    </citation>
    <scope>NUCLEOTIDE SEQUENCE [LARGE SCALE GENOMIC DNA]</scope>
    <source>
        <strain evidence="2 3">BH-SD17</strain>
    </source>
</reference>
<dbReference type="Proteomes" id="UP000270856">
    <property type="component" value="Unassembled WGS sequence"/>
</dbReference>
<evidence type="ECO:0000313" key="3">
    <source>
        <dbReference type="Proteomes" id="UP000270856"/>
    </source>
</evidence>
<dbReference type="InterPro" id="IPR049349">
    <property type="entry name" value="DUF2264_N"/>
</dbReference>